<gene>
    <name evidence="2" type="ORF">HB761_13775</name>
</gene>
<evidence type="ECO:0000313" key="2">
    <source>
        <dbReference type="EMBL" id="UTZ27723.1"/>
    </source>
</evidence>
<reference evidence="2" key="1">
    <citation type="submission" date="2020-03" db="EMBL/GenBank/DDBJ databases">
        <title>Five strains of Vibrio campbellii isolated from Mariana Trench.</title>
        <authorList>
            <person name="Liang J."/>
            <person name="Zhang X.-H."/>
        </authorList>
    </citation>
    <scope>NUCLEOTIDE SEQUENCE</scope>
    <source>
        <strain evidence="2">LJC014</strain>
    </source>
</reference>
<sequence>MQKHNAHQDQQVDQKTHSKWATAFSVGKFILVWTYRIWRFLNFLEGTGGDE</sequence>
<dbReference type="AlphaFoldDB" id="A0AAE9N350"/>
<proteinExistence type="predicted"/>
<protein>
    <submittedName>
        <fullName evidence="2">Uncharacterized protein</fullName>
    </submittedName>
</protein>
<feature type="transmembrane region" description="Helical" evidence="1">
    <location>
        <begin position="20"/>
        <end position="38"/>
    </location>
</feature>
<evidence type="ECO:0000313" key="3">
    <source>
        <dbReference type="Proteomes" id="UP001058687"/>
    </source>
</evidence>
<organism evidence="2 3">
    <name type="scientific">Vibrio campbellii</name>
    <dbReference type="NCBI Taxonomy" id="680"/>
    <lineage>
        <taxon>Bacteria</taxon>
        <taxon>Pseudomonadati</taxon>
        <taxon>Pseudomonadota</taxon>
        <taxon>Gammaproteobacteria</taxon>
        <taxon>Vibrionales</taxon>
        <taxon>Vibrionaceae</taxon>
        <taxon>Vibrio</taxon>
    </lineage>
</organism>
<keyword evidence="1" id="KW-1133">Transmembrane helix</keyword>
<accession>A0AAE9N350</accession>
<keyword evidence="1" id="KW-0812">Transmembrane</keyword>
<keyword evidence="1" id="KW-0472">Membrane</keyword>
<name>A0AAE9N350_9VIBR</name>
<dbReference type="Proteomes" id="UP001058687">
    <property type="component" value="Chromosome 1"/>
</dbReference>
<dbReference type="RefSeq" id="WP_182023698.1">
    <property type="nucleotide sequence ID" value="NZ_CP050467.1"/>
</dbReference>
<evidence type="ECO:0000256" key="1">
    <source>
        <dbReference type="SAM" id="Phobius"/>
    </source>
</evidence>
<dbReference type="EMBL" id="CP050467">
    <property type="protein sequence ID" value="UTZ27723.1"/>
    <property type="molecule type" value="Genomic_DNA"/>
</dbReference>